<dbReference type="Proteomes" id="UP000756132">
    <property type="component" value="Chromosome 7"/>
</dbReference>
<dbReference type="OrthoDB" id="3874921at2759"/>
<dbReference type="KEGG" id="ffu:CLAFUR5_10236"/>
<evidence type="ECO:0000313" key="3">
    <source>
        <dbReference type="Proteomes" id="UP000756132"/>
    </source>
</evidence>
<evidence type="ECO:0000313" key="2">
    <source>
        <dbReference type="EMBL" id="UJO20252.1"/>
    </source>
</evidence>
<dbReference type="EMBL" id="CP090169">
    <property type="protein sequence ID" value="UJO20252.1"/>
    <property type="molecule type" value="Genomic_DNA"/>
</dbReference>
<feature type="compositionally biased region" description="Basic and acidic residues" evidence="1">
    <location>
        <begin position="66"/>
        <end position="79"/>
    </location>
</feature>
<protein>
    <submittedName>
        <fullName evidence="2">Uncharacterized protein</fullName>
    </submittedName>
</protein>
<dbReference type="RefSeq" id="XP_047764618.1">
    <property type="nucleotide sequence ID" value="XM_047909384.1"/>
</dbReference>
<feature type="region of interest" description="Disordered" evidence="1">
    <location>
        <begin position="55"/>
        <end position="95"/>
    </location>
</feature>
<accession>A0A9Q8PD70</accession>
<evidence type="ECO:0000256" key="1">
    <source>
        <dbReference type="SAM" id="MobiDB-lite"/>
    </source>
</evidence>
<reference evidence="2" key="2">
    <citation type="journal article" date="2022" name="Microb. Genom.">
        <title>A chromosome-scale genome assembly of the tomato pathogen Cladosporium fulvum reveals a compartmentalized genome architecture and the presence of a dispensable chromosome.</title>
        <authorList>
            <person name="Zaccaron A.Z."/>
            <person name="Chen L.H."/>
            <person name="Samaras A."/>
            <person name="Stergiopoulos I."/>
        </authorList>
    </citation>
    <scope>NUCLEOTIDE SEQUENCE</scope>
    <source>
        <strain evidence="2">Race5_Kim</strain>
    </source>
</reference>
<gene>
    <name evidence="2" type="ORF">CLAFUR5_10236</name>
</gene>
<proteinExistence type="predicted"/>
<reference evidence="2" key="1">
    <citation type="submission" date="2021-12" db="EMBL/GenBank/DDBJ databases">
        <authorList>
            <person name="Zaccaron A."/>
            <person name="Stergiopoulos I."/>
        </authorList>
    </citation>
    <scope>NUCLEOTIDE SEQUENCE</scope>
    <source>
        <strain evidence="2">Race5_Kim</strain>
    </source>
</reference>
<name>A0A9Q8PD70_PASFU</name>
<dbReference type="AlphaFoldDB" id="A0A9Q8PD70"/>
<organism evidence="2 3">
    <name type="scientific">Passalora fulva</name>
    <name type="common">Tomato leaf mold</name>
    <name type="synonym">Cladosporium fulvum</name>
    <dbReference type="NCBI Taxonomy" id="5499"/>
    <lineage>
        <taxon>Eukaryota</taxon>
        <taxon>Fungi</taxon>
        <taxon>Dikarya</taxon>
        <taxon>Ascomycota</taxon>
        <taxon>Pezizomycotina</taxon>
        <taxon>Dothideomycetes</taxon>
        <taxon>Dothideomycetidae</taxon>
        <taxon>Mycosphaerellales</taxon>
        <taxon>Mycosphaerellaceae</taxon>
        <taxon>Fulvia</taxon>
    </lineage>
</organism>
<sequence length="95" mass="11197">MTFTIMPSFLHKLFTKRRQKRTEHKFAKLASRDKERQTDGLLRIAMKRHSSVNSFTAADPSVHYRRREDHEQWAKHEAGGNRANYSLDQGRELKG</sequence>
<dbReference type="GeneID" id="71990114"/>
<keyword evidence="3" id="KW-1185">Reference proteome</keyword>